<protein>
    <recommendedName>
        <fullName evidence="10">PHD-type domain-containing protein</fullName>
    </recommendedName>
</protein>
<dbReference type="InterPro" id="IPR019786">
    <property type="entry name" value="Zinc_finger_PHD-type_CS"/>
</dbReference>
<organism evidence="11 12">
    <name type="scientific">Patiria miniata</name>
    <name type="common">Bat star</name>
    <name type="synonym">Asterina miniata</name>
    <dbReference type="NCBI Taxonomy" id="46514"/>
    <lineage>
        <taxon>Eukaryota</taxon>
        <taxon>Metazoa</taxon>
        <taxon>Echinodermata</taxon>
        <taxon>Eleutherozoa</taxon>
        <taxon>Asterozoa</taxon>
        <taxon>Asteroidea</taxon>
        <taxon>Valvatacea</taxon>
        <taxon>Valvatida</taxon>
        <taxon>Asterinidae</taxon>
        <taxon>Patiria</taxon>
    </lineage>
</organism>
<dbReference type="CDD" id="cd15551">
    <property type="entry name" value="PHD_PYGO"/>
    <property type="match status" value="1"/>
</dbReference>
<dbReference type="EnsemblMetazoa" id="XM_038222412.1">
    <property type="protein sequence ID" value="XP_038078340.1"/>
    <property type="gene ID" value="LOC119745802"/>
</dbReference>
<dbReference type="AlphaFoldDB" id="A0A914BRU7"/>
<dbReference type="GO" id="GO:0008270">
    <property type="term" value="F:zinc ion binding"/>
    <property type="evidence" value="ECO:0007669"/>
    <property type="project" value="UniProtKB-KW"/>
</dbReference>
<dbReference type="RefSeq" id="XP_038078339.1">
    <property type="nucleotide sequence ID" value="XM_038222411.1"/>
</dbReference>
<dbReference type="RefSeq" id="XP_038078340.1">
    <property type="nucleotide sequence ID" value="XM_038222412.1"/>
</dbReference>
<evidence type="ECO:0000256" key="6">
    <source>
        <dbReference type="ARBA" id="ARBA00023242"/>
    </source>
</evidence>
<dbReference type="EnsemblMetazoa" id="XM_038222413.1">
    <property type="protein sequence ID" value="XP_038078341.1"/>
    <property type="gene ID" value="LOC119745802"/>
</dbReference>
<dbReference type="InterPro" id="IPR001965">
    <property type="entry name" value="Znf_PHD"/>
</dbReference>
<evidence type="ECO:0000259" key="10">
    <source>
        <dbReference type="PROSITE" id="PS50016"/>
    </source>
</evidence>
<name>A0A914BRU7_PATMI</name>
<feature type="compositionally biased region" description="Polar residues" evidence="9">
    <location>
        <begin position="16"/>
        <end position="25"/>
    </location>
</feature>
<dbReference type="Proteomes" id="UP000887568">
    <property type="component" value="Unplaced"/>
</dbReference>
<dbReference type="EnsemblMetazoa" id="XM_038222411.1">
    <property type="protein sequence ID" value="XP_038078339.1"/>
    <property type="gene ID" value="LOC119745802"/>
</dbReference>
<feature type="compositionally biased region" description="Low complexity" evidence="9">
    <location>
        <begin position="47"/>
        <end position="62"/>
    </location>
</feature>
<dbReference type="RefSeq" id="XP_038078341.1">
    <property type="nucleotide sequence ID" value="XM_038222413.1"/>
</dbReference>
<evidence type="ECO:0000256" key="1">
    <source>
        <dbReference type="ARBA" id="ARBA00004123"/>
    </source>
</evidence>
<dbReference type="PROSITE" id="PS01359">
    <property type="entry name" value="ZF_PHD_1"/>
    <property type="match status" value="1"/>
</dbReference>
<keyword evidence="3" id="KW-0479">Metal-binding</keyword>
<dbReference type="SUPFAM" id="SSF57903">
    <property type="entry name" value="FYVE/PHD zinc finger"/>
    <property type="match status" value="1"/>
</dbReference>
<keyword evidence="2" id="KW-0879">Wnt signaling pathway</keyword>
<dbReference type="OrthoDB" id="270215at2759"/>
<evidence type="ECO:0000256" key="3">
    <source>
        <dbReference type="ARBA" id="ARBA00022723"/>
    </source>
</evidence>
<dbReference type="InterPro" id="IPR011011">
    <property type="entry name" value="Znf_FYVE_PHD"/>
</dbReference>
<dbReference type="EnsemblMetazoa" id="XM_038222410.1">
    <property type="protein sequence ID" value="XP_038078338.1"/>
    <property type="gene ID" value="LOC119745802"/>
</dbReference>
<dbReference type="PROSITE" id="PS50016">
    <property type="entry name" value="ZF_PHD_2"/>
    <property type="match status" value="1"/>
</dbReference>
<dbReference type="InterPro" id="IPR013083">
    <property type="entry name" value="Znf_RING/FYVE/PHD"/>
</dbReference>
<dbReference type="Gene3D" id="3.30.40.10">
    <property type="entry name" value="Zinc/RING finger domain, C3HC4 (zinc finger)"/>
    <property type="match status" value="1"/>
</dbReference>
<keyword evidence="6" id="KW-0539">Nucleus</keyword>
<evidence type="ECO:0000256" key="9">
    <source>
        <dbReference type="SAM" id="MobiDB-lite"/>
    </source>
</evidence>
<accession>A0A914BRU7</accession>
<dbReference type="GO" id="GO:0016055">
    <property type="term" value="P:Wnt signaling pathway"/>
    <property type="evidence" value="ECO:0007669"/>
    <property type="project" value="UniProtKB-KW"/>
</dbReference>
<evidence type="ECO:0000256" key="8">
    <source>
        <dbReference type="PROSITE-ProRule" id="PRU00146"/>
    </source>
</evidence>
<dbReference type="InterPro" id="IPR052475">
    <property type="entry name" value="Wnt_Signal_Transd_Protein"/>
</dbReference>
<proteinExistence type="predicted"/>
<evidence type="ECO:0000256" key="7">
    <source>
        <dbReference type="ARBA" id="ARBA00037400"/>
    </source>
</evidence>
<dbReference type="GO" id="GO:0005634">
    <property type="term" value="C:nucleus"/>
    <property type="evidence" value="ECO:0007669"/>
    <property type="project" value="UniProtKB-SubCell"/>
</dbReference>
<evidence type="ECO:0000256" key="5">
    <source>
        <dbReference type="ARBA" id="ARBA00022833"/>
    </source>
</evidence>
<evidence type="ECO:0000256" key="2">
    <source>
        <dbReference type="ARBA" id="ARBA00022687"/>
    </source>
</evidence>
<dbReference type="GeneID" id="119745802"/>
<feature type="domain" description="PHD-type" evidence="10">
    <location>
        <begin position="161"/>
        <end position="219"/>
    </location>
</feature>
<dbReference type="InterPro" id="IPR019787">
    <property type="entry name" value="Znf_PHD-finger"/>
</dbReference>
<comment type="function">
    <text evidence="7">Involved in signal transduction through the Wnt pathway.</text>
</comment>
<dbReference type="Pfam" id="PF00628">
    <property type="entry name" value="PHD"/>
    <property type="match status" value="1"/>
</dbReference>
<feature type="region of interest" description="Disordered" evidence="9">
    <location>
        <begin position="1"/>
        <end position="66"/>
    </location>
</feature>
<evidence type="ECO:0000313" key="11">
    <source>
        <dbReference type="EnsemblMetazoa" id="XP_038078341.1"/>
    </source>
</evidence>
<dbReference type="PANTHER" id="PTHR23194">
    <property type="entry name" value="PYGOPUS"/>
    <property type="match status" value="1"/>
</dbReference>
<dbReference type="OMA" id="FWYHRIC"/>
<evidence type="ECO:0000313" key="12">
    <source>
        <dbReference type="Proteomes" id="UP000887568"/>
    </source>
</evidence>
<dbReference type="FunFam" id="3.30.40.10:FF:000107">
    <property type="entry name" value="pygopus homolog 1"/>
    <property type="match status" value="1"/>
</dbReference>
<evidence type="ECO:0000256" key="4">
    <source>
        <dbReference type="ARBA" id="ARBA00022771"/>
    </source>
</evidence>
<reference evidence="11" key="1">
    <citation type="submission" date="2022-11" db="UniProtKB">
        <authorList>
            <consortium name="EnsemblMetazoa"/>
        </authorList>
    </citation>
    <scope>IDENTIFICATION</scope>
</reference>
<sequence length="238" mass="26113">MPREKKQSKAKRFRASSDSDLVSQTESEHSNTSEPSSPRKKHKKASAKQAAASGSTPDLPQALLPPQPLHASHISAANPFDDTPNPVPRPSHPGFMARRMMNPRAMNAAPPPFPGMMMNSGYPRGGMPPGGYPPPGPHNGPPIHHHPPMYNMGNHQQGPPIFICGICRMDIHEGEETILCESGCNMWFHRVCTGLTEAAYSLLTTEQLAEWACDRCIREKKIPLVKIKPQQVMFSASN</sequence>
<comment type="subcellular location">
    <subcellularLocation>
        <location evidence="1">Nucleus</location>
    </subcellularLocation>
</comment>
<dbReference type="PANTHER" id="PTHR23194:SF16">
    <property type="entry name" value="PROTEIN PYGOPUS"/>
    <property type="match status" value="1"/>
</dbReference>
<dbReference type="RefSeq" id="XP_038078338.1">
    <property type="nucleotide sequence ID" value="XM_038222410.1"/>
</dbReference>
<keyword evidence="4 8" id="KW-0863">Zinc-finger</keyword>
<dbReference type="SMART" id="SM00249">
    <property type="entry name" value="PHD"/>
    <property type="match status" value="1"/>
</dbReference>
<keyword evidence="5" id="KW-0862">Zinc</keyword>
<keyword evidence="12" id="KW-1185">Reference proteome</keyword>